<dbReference type="Pfam" id="PF10105">
    <property type="entry name" value="DUF2344"/>
    <property type="match status" value="2"/>
</dbReference>
<evidence type="ECO:0000313" key="2">
    <source>
        <dbReference type="EMBL" id="QUL97623.1"/>
    </source>
</evidence>
<sequence length="250" mass="27818">MKIRVKYRKGDSVRFLSHLDVARVIQMSLRRAGWPVAMTQGFSPKPKISFYAPLPVGTAGEEEYFDVVLDSEKIPGSAGKKGSGKGQGRIPTGAGAHGDVIDLKELKSLARALSDNMPPGFSVRGVSIVPDQEESLEEKISASEYEVDIKGVERDSLVSAVNAFLREHSVLFQIQRPKETKDVDLRPYVLDMDVKLGKPEPEERAFITMKIKHDAGRTVRPQWVLACLSRFGLQIDPREAVVDRKKVYLD</sequence>
<dbReference type="AlphaFoldDB" id="A0AAT9LBS6"/>
<feature type="domain" description="DUF2344" evidence="1">
    <location>
        <begin position="92"/>
        <end position="221"/>
    </location>
</feature>
<proteinExistence type="predicted"/>
<feature type="domain" description="DUF2344" evidence="1">
    <location>
        <begin position="2"/>
        <end position="72"/>
    </location>
</feature>
<reference evidence="2" key="2">
    <citation type="journal article" date="2023" name="Biology">
        <title>Prokaryotic Life Associated with Coal-Fire Gas Vents Revealed by Metagenomics.</title>
        <authorList>
            <person name="Kadnikov V.V."/>
            <person name="Mardanov A.V."/>
            <person name="Beletsky A.V."/>
            <person name="Karnachuk O.V."/>
            <person name="Ravin N.V."/>
        </authorList>
    </citation>
    <scope>NUCLEOTIDE SEQUENCE</scope>
    <source>
        <strain evidence="2">Bu02</strain>
    </source>
</reference>
<dbReference type="EMBL" id="CP062796">
    <property type="protein sequence ID" value="QUL97623.1"/>
    <property type="molecule type" value="Genomic_DNA"/>
</dbReference>
<dbReference type="NCBIfam" id="TIGR03936">
    <property type="entry name" value="sam_1_link_chp"/>
    <property type="match status" value="1"/>
</dbReference>
<dbReference type="InterPro" id="IPR018768">
    <property type="entry name" value="DUF2344"/>
</dbReference>
<name>A0AAT9LBS6_9FIRM</name>
<organism evidence="2">
    <name type="scientific">Candidatus Fermentithermobacillus carboniphilus</name>
    <dbReference type="NCBI Taxonomy" id="3085328"/>
    <lineage>
        <taxon>Bacteria</taxon>
        <taxon>Bacillati</taxon>
        <taxon>Bacillota</taxon>
        <taxon>Candidatus Fermentithermobacillia</taxon>
        <taxon>Candidatus Fermentithermobacillales</taxon>
        <taxon>Candidatus Fermentithermobacillaceae</taxon>
        <taxon>Candidatus Fermentithermobacillus</taxon>
    </lineage>
</organism>
<accession>A0AAT9LBS6</accession>
<evidence type="ECO:0000259" key="1">
    <source>
        <dbReference type="Pfam" id="PF10105"/>
    </source>
</evidence>
<reference evidence="2" key="1">
    <citation type="submission" date="2020-10" db="EMBL/GenBank/DDBJ databases">
        <authorList>
            <person name="Kadnikov V."/>
            <person name="Beletsky A.V."/>
            <person name="Mardanov A.V."/>
            <person name="Karnachuk O.V."/>
            <person name="Ravin N.V."/>
        </authorList>
    </citation>
    <scope>NUCLEOTIDE SEQUENCE</scope>
    <source>
        <strain evidence="2">Bu02</strain>
    </source>
</reference>
<gene>
    <name evidence="2" type="ORF">IMF26_05695</name>
</gene>
<protein>
    <submittedName>
        <fullName evidence="2">DUF2344 domain-containing protein</fullName>
    </submittedName>
</protein>
<dbReference type="KEGG" id="fcz:IMF26_05695"/>